<name>A0A1E5T677_9BACT</name>
<dbReference type="Proteomes" id="UP000095552">
    <property type="component" value="Unassembled WGS sequence"/>
</dbReference>
<evidence type="ECO:0000313" key="2">
    <source>
        <dbReference type="EMBL" id="OEK06879.1"/>
    </source>
</evidence>
<keyword evidence="3" id="KW-1185">Reference proteome</keyword>
<dbReference type="AlphaFoldDB" id="A0A1E5T677"/>
<sequence length="261" mass="30840">MFIRKLFKIGDKAKWLTLELLIVFIGVYLAFLFQGYAEKTNIKKEKEKVLVGLKLELEEFRTGFERFADFQSGKVKEWDSLFRVGEVATYYDWRYIEPQYNFTIIEYALNQKGTDIVSFELYTMLSQIYLEIKKLEHTERLLTELGMKYNIIPNDLDKTKGQGAILAAENRFHFYKFKNFSRDRAGELRRVWQASSEVIKLINEEIGPEKARVVDTALLEKYVSLGVEIDFIKELFDQYFPQYSDEDFQQMLDEIKAGEPK</sequence>
<gene>
    <name evidence="2" type="ORF">BFP71_04280</name>
</gene>
<dbReference type="OrthoDB" id="978222at2"/>
<dbReference type="RefSeq" id="WP_069834191.1">
    <property type="nucleotide sequence ID" value="NZ_MDGQ01000003.1"/>
</dbReference>
<dbReference type="EMBL" id="MDGQ01000003">
    <property type="protein sequence ID" value="OEK06879.1"/>
    <property type="molecule type" value="Genomic_DNA"/>
</dbReference>
<comment type="caution">
    <text evidence="2">The sequence shown here is derived from an EMBL/GenBank/DDBJ whole genome shotgun (WGS) entry which is preliminary data.</text>
</comment>
<reference evidence="2 3" key="1">
    <citation type="submission" date="2016-08" db="EMBL/GenBank/DDBJ databases">
        <title>Draft genome of Fabibacter sp. strain SK-8.</title>
        <authorList>
            <person name="Wong S.-K."/>
            <person name="Hamasaki K."/>
            <person name="Yoshizawa S."/>
        </authorList>
    </citation>
    <scope>NUCLEOTIDE SEQUENCE [LARGE SCALE GENOMIC DNA]</scope>
    <source>
        <strain evidence="2 3">SK-8</strain>
    </source>
</reference>
<feature type="transmembrane region" description="Helical" evidence="1">
    <location>
        <begin position="20"/>
        <end position="37"/>
    </location>
</feature>
<keyword evidence="1" id="KW-0472">Membrane</keyword>
<protein>
    <submittedName>
        <fullName evidence="2">Uncharacterized protein</fullName>
    </submittedName>
</protein>
<keyword evidence="1" id="KW-1133">Transmembrane helix</keyword>
<keyword evidence="1" id="KW-0812">Transmembrane</keyword>
<organism evidence="2 3">
    <name type="scientific">Roseivirga misakiensis</name>
    <dbReference type="NCBI Taxonomy" id="1563681"/>
    <lineage>
        <taxon>Bacteria</taxon>
        <taxon>Pseudomonadati</taxon>
        <taxon>Bacteroidota</taxon>
        <taxon>Cytophagia</taxon>
        <taxon>Cytophagales</taxon>
        <taxon>Roseivirgaceae</taxon>
        <taxon>Roseivirga</taxon>
    </lineage>
</organism>
<evidence type="ECO:0000313" key="3">
    <source>
        <dbReference type="Proteomes" id="UP000095552"/>
    </source>
</evidence>
<accession>A0A1E5T677</accession>
<evidence type="ECO:0000256" key="1">
    <source>
        <dbReference type="SAM" id="Phobius"/>
    </source>
</evidence>
<proteinExistence type="predicted"/>